<name>A0A975PL52_9RHOB</name>
<evidence type="ECO:0000313" key="6">
    <source>
        <dbReference type="Proteomes" id="UP000683291"/>
    </source>
</evidence>
<dbReference type="Pfam" id="PF00072">
    <property type="entry name" value="Response_reg"/>
    <property type="match status" value="1"/>
</dbReference>
<dbReference type="Gene3D" id="3.40.50.2300">
    <property type="match status" value="1"/>
</dbReference>
<dbReference type="RefSeq" id="WP_212703612.1">
    <property type="nucleotide sequence ID" value="NZ_CP073581.1"/>
</dbReference>
<dbReference type="AlphaFoldDB" id="A0A975PL52"/>
<proteinExistence type="predicted"/>
<accession>A0A975PL52</accession>
<evidence type="ECO:0000313" key="5">
    <source>
        <dbReference type="EMBL" id="QUJ75407.1"/>
    </source>
</evidence>
<reference evidence="5" key="1">
    <citation type="submission" date="2021-04" db="EMBL/GenBank/DDBJ databases">
        <title>Complete genome sequence for Sulfitobacter sp. strain JK7-1.</title>
        <authorList>
            <person name="Park S.-J."/>
        </authorList>
    </citation>
    <scope>NUCLEOTIDE SEQUENCE</scope>
    <source>
        <strain evidence="5">JK7-1</strain>
    </source>
</reference>
<dbReference type="EMBL" id="CP073581">
    <property type="protein sequence ID" value="QUJ75407.1"/>
    <property type="molecule type" value="Genomic_DNA"/>
</dbReference>
<dbReference type="InterPro" id="IPR001789">
    <property type="entry name" value="Sig_transdc_resp-reg_receiver"/>
</dbReference>
<evidence type="ECO:0000256" key="3">
    <source>
        <dbReference type="SAM" id="MobiDB-lite"/>
    </source>
</evidence>
<gene>
    <name evidence="5" type="ORF">KDD17_10485</name>
</gene>
<feature type="domain" description="Response regulatory" evidence="4">
    <location>
        <begin position="23"/>
        <end position="141"/>
    </location>
</feature>
<evidence type="ECO:0000256" key="1">
    <source>
        <dbReference type="ARBA" id="ARBA00022553"/>
    </source>
</evidence>
<dbReference type="PANTHER" id="PTHR44591:SF3">
    <property type="entry name" value="RESPONSE REGULATORY DOMAIN-CONTAINING PROTEIN"/>
    <property type="match status" value="1"/>
</dbReference>
<evidence type="ECO:0000259" key="4">
    <source>
        <dbReference type="PROSITE" id="PS50110"/>
    </source>
</evidence>
<feature type="modified residue" description="4-aspartylphosphate" evidence="2">
    <location>
        <position position="74"/>
    </location>
</feature>
<evidence type="ECO:0000256" key="2">
    <source>
        <dbReference type="PROSITE-ProRule" id="PRU00169"/>
    </source>
</evidence>
<dbReference type="PANTHER" id="PTHR44591">
    <property type="entry name" value="STRESS RESPONSE REGULATOR PROTEIN 1"/>
    <property type="match status" value="1"/>
</dbReference>
<keyword evidence="1 2" id="KW-0597">Phosphoprotein</keyword>
<dbReference type="CDD" id="cd00156">
    <property type="entry name" value="REC"/>
    <property type="match status" value="1"/>
</dbReference>
<protein>
    <submittedName>
        <fullName evidence="5">Response regulator</fullName>
    </submittedName>
</protein>
<dbReference type="SUPFAM" id="SSF52172">
    <property type="entry name" value="CheY-like"/>
    <property type="match status" value="1"/>
</dbReference>
<keyword evidence="6" id="KW-1185">Reference proteome</keyword>
<sequence length="256" mass="28310">MSHFTPVAASRSSVAQTLPPLARILIVEDQRFDRVRLERMCKTFDFAVQMDEASTLAGMIDRLEAQSYDLVLLDYHLPDGSGLQGVEMIRDSTLNALTATIMITGTAEARVADRALRMGFSDYLTKDELSAETLQRAAITAIQKSRLSTTVTITGARAEETDAVLQGFSRDCASEMKPIVSRMMRQMRALRHLPADQADAQIARLEDSCRTLHGFLDDLQRFAERPPPASSPRKGASGAAPPSPFSWARPYPRKTH</sequence>
<dbReference type="PROSITE" id="PS50110">
    <property type="entry name" value="RESPONSE_REGULATORY"/>
    <property type="match status" value="1"/>
</dbReference>
<dbReference type="GO" id="GO:0000160">
    <property type="term" value="P:phosphorelay signal transduction system"/>
    <property type="evidence" value="ECO:0007669"/>
    <property type="project" value="InterPro"/>
</dbReference>
<organism evidence="5 6">
    <name type="scientific">Sulfitobacter albidus</name>
    <dbReference type="NCBI Taxonomy" id="2829501"/>
    <lineage>
        <taxon>Bacteria</taxon>
        <taxon>Pseudomonadati</taxon>
        <taxon>Pseudomonadota</taxon>
        <taxon>Alphaproteobacteria</taxon>
        <taxon>Rhodobacterales</taxon>
        <taxon>Roseobacteraceae</taxon>
        <taxon>Sulfitobacter</taxon>
    </lineage>
</organism>
<dbReference type="InterPro" id="IPR011006">
    <property type="entry name" value="CheY-like_superfamily"/>
</dbReference>
<feature type="region of interest" description="Disordered" evidence="3">
    <location>
        <begin position="222"/>
        <end position="256"/>
    </location>
</feature>
<dbReference type="InterPro" id="IPR050595">
    <property type="entry name" value="Bact_response_regulator"/>
</dbReference>
<dbReference type="SMART" id="SM00448">
    <property type="entry name" value="REC"/>
    <property type="match status" value="1"/>
</dbReference>
<dbReference type="Proteomes" id="UP000683291">
    <property type="component" value="Chromosome 1"/>
</dbReference>
<dbReference type="KEGG" id="sual:KDD17_10485"/>